<dbReference type="SUPFAM" id="SSF47095">
    <property type="entry name" value="HMG-box"/>
    <property type="match status" value="1"/>
</dbReference>
<dbReference type="OrthoDB" id="10624307at2759"/>
<name>A0A9P5TP50_GYMJU</name>
<evidence type="ECO:0000313" key="4">
    <source>
        <dbReference type="Proteomes" id="UP000724874"/>
    </source>
</evidence>
<feature type="compositionally biased region" description="Basic residues" evidence="2">
    <location>
        <begin position="87"/>
        <end position="99"/>
    </location>
</feature>
<feature type="region of interest" description="Disordered" evidence="2">
    <location>
        <begin position="66"/>
        <end position="123"/>
    </location>
</feature>
<sequence length="257" mass="28301">MIFSFVRSSRAVGRSLALKHSFASRLSALPAAAPRTPYAPAAALVSARARFFATTKSAGFTSTAAANATHASEAAPKEKAATTKEKKPVRKTAAKKKTVAAKTKTAGAKPRPNPRNFQEGLRPPFKYPGNSWINFIKQFNESKAGGDTTDMAVILAEASKVWKEMSEEAKQAYAPSREAIAEYSQKRKEWLKNLPKKNRKAFTKENYAKVGGVTFAEKTQAIKELYHNLSEAEKNELRQRIMRVKEEIRANAPQAEA</sequence>
<feature type="coiled-coil region" evidence="1">
    <location>
        <begin position="215"/>
        <end position="247"/>
    </location>
</feature>
<feature type="compositionally biased region" description="Low complexity" evidence="2">
    <location>
        <begin position="100"/>
        <end position="110"/>
    </location>
</feature>
<evidence type="ECO:0000313" key="3">
    <source>
        <dbReference type="EMBL" id="KAF8901173.1"/>
    </source>
</evidence>
<dbReference type="Proteomes" id="UP000724874">
    <property type="component" value="Unassembled WGS sequence"/>
</dbReference>
<protein>
    <recommendedName>
        <fullName evidence="5">HMG box domain-containing protein</fullName>
    </recommendedName>
</protein>
<dbReference type="EMBL" id="JADNYJ010000043">
    <property type="protein sequence ID" value="KAF8901173.1"/>
    <property type="molecule type" value="Genomic_DNA"/>
</dbReference>
<keyword evidence="1" id="KW-0175">Coiled coil</keyword>
<comment type="caution">
    <text evidence="3">The sequence shown here is derived from an EMBL/GenBank/DDBJ whole genome shotgun (WGS) entry which is preliminary data.</text>
</comment>
<evidence type="ECO:0000256" key="1">
    <source>
        <dbReference type="SAM" id="Coils"/>
    </source>
</evidence>
<dbReference type="InterPro" id="IPR036910">
    <property type="entry name" value="HMG_box_dom_sf"/>
</dbReference>
<keyword evidence="4" id="KW-1185">Reference proteome</keyword>
<gene>
    <name evidence="3" type="ORF">CPB84DRAFT_1846937</name>
</gene>
<organism evidence="3 4">
    <name type="scientific">Gymnopilus junonius</name>
    <name type="common">Spectacular rustgill mushroom</name>
    <name type="synonym">Gymnopilus spectabilis subsp. junonius</name>
    <dbReference type="NCBI Taxonomy" id="109634"/>
    <lineage>
        <taxon>Eukaryota</taxon>
        <taxon>Fungi</taxon>
        <taxon>Dikarya</taxon>
        <taxon>Basidiomycota</taxon>
        <taxon>Agaricomycotina</taxon>
        <taxon>Agaricomycetes</taxon>
        <taxon>Agaricomycetidae</taxon>
        <taxon>Agaricales</taxon>
        <taxon>Agaricineae</taxon>
        <taxon>Hymenogastraceae</taxon>
        <taxon>Gymnopilus</taxon>
    </lineage>
</organism>
<feature type="compositionally biased region" description="Basic and acidic residues" evidence="2">
    <location>
        <begin position="75"/>
        <end position="86"/>
    </location>
</feature>
<evidence type="ECO:0008006" key="5">
    <source>
        <dbReference type="Google" id="ProtNLM"/>
    </source>
</evidence>
<evidence type="ECO:0000256" key="2">
    <source>
        <dbReference type="SAM" id="MobiDB-lite"/>
    </source>
</evidence>
<proteinExistence type="predicted"/>
<accession>A0A9P5TP50</accession>
<dbReference type="Gene3D" id="1.10.30.10">
    <property type="entry name" value="High mobility group box domain"/>
    <property type="match status" value="1"/>
</dbReference>
<dbReference type="AlphaFoldDB" id="A0A9P5TP50"/>
<reference evidence="3" key="1">
    <citation type="submission" date="2020-11" db="EMBL/GenBank/DDBJ databases">
        <authorList>
            <consortium name="DOE Joint Genome Institute"/>
            <person name="Ahrendt S."/>
            <person name="Riley R."/>
            <person name="Andreopoulos W."/>
            <person name="LaButti K."/>
            <person name="Pangilinan J."/>
            <person name="Ruiz-duenas F.J."/>
            <person name="Barrasa J.M."/>
            <person name="Sanchez-Garcia M."/>
            <person name="Camarero S."/>
            <person name="Miyauchi S."/>
            <person name="Serrano A."/>
            <person name="Linde D."/>
            <person name="Babiker R."/>
            <person name="Drula E."/>
            <person name="Ayuso-Fernandez I."/>
            <person name="Pacheco R."/>
            <person name="Padilla G."/>
            <person name="Ferreira P."/>
            <person name="Barriuso J."/>
            <person name="Kellner H."/>
            <person name="Castanera R."/>
            <person name="Alfaro M."/>
            <person name="Ramirez L."/>
            <person name="Pisabarro A.G."/>
            <person name="Kuo A."/>
            <person name="Tritt A."/>
            <person name="Lipzen A."/>
            <person name="He G."/>
            <person name="Yan M."/>
            <person name="Ng V."/>
            <person name="Cullen D."/>
            <person name="Martin F."/>
            <person name="Rosso M.-N."/>
            <person name="Henrissat B."/>
            <person name="Hibbett D."/>
            <person name="Martinez A.T."/>
            <person name="Grigoriev I.V."/>
        </authorList>
    </citation>
    <scope>NUCLEOTIDE SEQUENCE</scope>
    <source>
        <strain evidence="3">AH 44721</strain>
    </source>
</reference>